<feature type="domain" description="SLH" evidence="3">
    <location>
        <begin position="243"/>
        <end position="308"/>
    </location>
</feature>
<dbReference type="Pfam" id="PF00395">
    <property type="entry name" value="SLH"/>
    <property type="match status" value="1"/>
</dbReference>
<dbReference type="PROSITE" id="PS51272">
    <property type="entry name" value="SLH"/>
    <property type="match status" value="2"/>
</dbReference>
<dbReference type="Proteomes" id="UP001204562">
    <property type="component" value="Unassembled WGS sequence"/>
</dbReference>
<evidence type="ECO:0000256" key="2">
    <source>
        <dbReference type="SAM" id="SignalP"/>
    </source>
</evidence>
<dbReference type="AlphaFoldDB" id="A0AAW5JPS1"/>
<evidence type="ECO:0000313" key="4">
    <source>
        <dbReference type="EMBL" id="MCQ4769899.1"/>
    </source>
</evidence>
<keyword evidence="2" id="KW-0732">Signal</keyword>
<gene>
    <name evidence="4" type="ORF">NE579_05405</name>
</gene>
<comment type="caution">
    <text evidence="4">The sequence shown here is derived from an EMBL/GenBank/DDBJ whole genome shotgun (WGS) entry which is preliminary data.</text>
</comment>
<dbReference type="EMBL" id="JANFYS010000008">
    <property type="protein sequence ID" value="MCQ4769899.1"/>
    <property type="molecule type" value="Genomic_DNA"/>
</dbReference>
<dbReference type="InterPro" id="IPR001119">
    <property type="entry name" value="SLH_dom"/>
</dbReference>
<evidence type="ECO:0000313" key="5">
    <source>
        <dbReference type="Proteomes" id="UP001204562"/>
    </source>
</evidence>
<dbReference type="Gene3D" id="2.60.40.2810">
    <property type="match status" value="1"/>
</dbReference>
<evidence type="ECO:0000256" key="1">
    <source>
        <dbReference type="ARBA" id="ARBA00022737"/>
    </source>
</evidence>
<feature type="chain" id="PRO_5043666582" evidence="2">
    <location>
        <begin position="30"/>
        <end position="440"/>
    </location>
</feature>
<feature type="domain" description="SLH" evidence="3">
    <location>
        <begin position="309"/>
        <end position="375"/>
    </location>
</feature>
<accession>A0AAW5JPS1</accession>
<evidence type="ECO:0000259" key="3">
    <source>
        <dbReference type="PROSITE" id="PS51272"/>
    </source>
</evidence>
<reference evidence="4" key="1">
    <citation type="submission" date="2022-06" db="EMBL/GenBank/DDBJ databases">
        <title>Isolation of gut microbiota from human fecal samples.</title>
        <authorList>
            <person name="Pamer E.G."/>
            <person name="Barat B."/>
            <person name="Waligurski E."/>
            <person name="Medina S."/>
            <person name="Paddock L."/>
            <person name="Mostad J."/>
        </authorList>
    </citation>
    <scope>NUCLEOTIDE SEQUENCE</scope>
    <source>
        <strain evidence="4">DFI.9.91</strain>
    </source>
</reference>
<dbReference type="RefSeq" id="WP_256303504.1">
    <property type="nucleotide sequence ID" value="NZ_JANFYS010000008.1"/>
</dbReference>
<feature type="signal peptide" evidence="2">
    <location>
        <begin position="1"/>
        <end position="29"/>
    </location>
</feature>
<dbReference type="Pfam" id="PF17963">
    <property type="entry name" value="Big_9"/>
    <property type="match status" value="1"/>
</dbReference>
<sequence>MKRTQILRRMTLLTLASVLAALTAIPASAQLLATVQEEGPAVATFGKNGTVQEVFTFSAADFLVENTDLKLDSIVLTALPDANAGILTMGNVELAVGDVVGMSAVAGLRFTPLATPTVATTSFSFTPVFSDGSAGADTTVNLYLLTAENGSPIAENLELTTYKNVAVTAQFAAVDPEGDILTFRLADKPARGSVTLPEDGSATFVYTPYENKTGKDTFTYVAVDAVGNTSAPATVKVKIEKANTKVTYADLDGHAAHRAAIRLAEEGILIGECMGGQYFFQPDLPVSRDEFTALAMHTVGLEALEDITRTGFADDASIATWAKPYVSSALKSGVVQGSVSDQGVVFHPDATITKAEATVLLNRLLQVTDVTTPTFFTDADATPAWAYQAAVNLETVGVIRADATGSLSLNRGLTRAEAAEMLCGALEVLDARETGGLFRW</sequence>
<proteinExistence type="predicted"/>
<name>A0AAW5JPS1_9FIRM</name>
<protein>
    <submittedName>
        <fullName evidence="4">S-layer homology domain-containing protein</fullName>
    </submittedName>
</protein>
<organism evidence="4 5">
    <name type="scientific">Intestinimonas massiliensis</name>
    <name type="common">ex Afouda et al. 2020</name>
    <dbReference type="NCBI Taxonomy" id="1673721"/>
    <lineage>
        <taxon>Bacteria</taxon>
        <taxon>Bacillati</taxon>
        <taxon>Bacillota</taxon>
        <taxon>Clostridia</taxon>
        <taxon>Eubacteriales</taxon>
        <taxon>Intestinimonas</taxon>
    </lineage>
</organism>
<keyword evidence="1" id="KW-0677">Repeat</keyword>